<keyword evidence="3 6" id="KW-0808">Transferase</keyword>
<organism evidence="6 7">
    <name type="scientific">Altererythrobacter lutimaris</name>
    <dbReference type="NCBI Taxonomy" id="2743979"/>
    <lineage>
        <taxon>Bacteria</taxon>
        <taxon>Pseudomonadati</taxon>
        <taxon>Pseudomonadota</taxon>
        <taxon>Alphaproteobacteria</taxon>
        <taxon>Sphingomonadales</taxon>
        <taxon>Erythrobacteraceae</taxon>
        <taxon>Altererythrobacter</taxon>
    </lineage>
</organism>
<sequence length="344" mass="37990">MVQPVDQPVIGVAIVTYNSAKIIANCLSSLLLSQGVRLRIVITDNASEDDTCDVVRAWANEHAETVSFAEKVSENLEGSDATLTLIRSPVNGGFAEATNRGLSLLMQDAEIELFWLLNPDCVVLPDTAENYARAGADGNFALMGGRTRFHDHPDRVQTDGGKVSRWTGVCQSVNWGREAASARMPVADELDFITGANCVASRRFLENVGLMEEDYFLYYEEVDWAFRRGDLELRVVPEAEVLHHGGTVIGTTSIGRRPSPFANYFNYRNRMRFVRRFLPLSAVGAYVFVLAKVIQLIPVGAFSEARAIIAGALELPPPADVRALLAPQSHDLAFSPRHRERMPR</sequence>
<keyword evidence="4" id="KW-1133">Transmembrane helix</keyword>
<dbReference type="PANTHER" id="PTHR43179:SF12">
    <property type="entry name" value="GALACTOFURANOSYLTRANSFERASE GLFT2"/>
    <property type="match status" value="1"/>
</dbReference>
<keyword evidence="7" id="KW-1185">Reference proteome</keyword>
<proteinExistence type="inferred from homology"/>
<keyword evidence="4" id="KW-0812">Transmembrane</keyword>
<dbReference type="Pfam" id="PF00535">
    <property type="entry name" value="Glycos_transf_2"/>
    <property type="match status" value="1"/>
</dbReference>
<comment type="similarity">
    <text evidence="1">Belongs to the glycosyltransferase 2 family.</text>
</comment>
<evidence type="ECO:0000256" key="2">
    <source>
        <dbReference type="ARBA" id="ARBA00022676"/>
    </source>
</evidence>
<evidence type="ECO:0000256" key="1">
    <source>
        <dbReference type="ARBA" id="ARBA00006739"/>
    </source>
</evidence>
<keyword evidence="2" id="KW-0328">Glycosyltransferase</keyword>
<dbReference type="Proteomes" id="UP000546031">
    <property type="component" value="Unassembled WGS sequence"/>
</dbReference>
<dbReference type="SUPFAM" id="SSF53448">
    <property type="entry name" value="Nucleotide-diphospho-sugar transferases"/>
    <property type="match status" value="1"/>
</dbReference>
<gene>
    <name evidence="6" type="ORF">HUO12_09535</name>
</gene>
<evidence type="ECO:0000313" key="6">
    <source>
        <dbReference type="EMBL" id="NVE95138.1"/>
    </source>
</evidence>
<dbReference type="EMBL" id="JABWTA010000001">
    <property type="protein sequence ID" value="NVE95138.1"/>
    <property type="molecule type" value="Genomic_DNA"/>
</dbReference>
<dbReference type="GO" id="GO:0016757">
    <property type="term" value="F:glycosyltransferase activity"/>
    <property type="evidence" value="ECO:0007669"/>
    <property type="project" value="UniProtKB-KW"/>
</dbReference>
<feature type="domain" description="Glycosyltransferase 2-like" evidence="5">
    <location>
        <begin position="12"/>
        <end position="150"/>
    </location>
</feature>
<evidence type="ECO:0000256" key="4">
    <source>
        <dbReference type="SAM" id="Phobius"/>
    </source>
</evidence>
<dbReference type="InterPro" id="IPR001173">
    <property type="entry name" value="Glyco_trans_2-like"/>
</dbReference>
<evidence type="ECO:0000313" key="7">
    <source>
        <dbReference type="Proteomes" id="UP000546031"/>
    </source>
</evidence>
<feature type="transmembrane region" description="Helical" evidence="4">
    <location>
        <begin position="277"/>
        <end position="297"/>
    </location>
</feature>
<name>A0A850HE80_9SPHN</name>
<dbReference type="AlphaFoldDB" id="A0A850HE80"/>
<protein>
    <submittedName>
        <fullName evidence="6">Glycosyltransferase family 2 protein</fullName>
    </submittedName>
</protein>
<evidence type="ECO:0000259" key="5">
    <source>
        <dbReference type="Pfam" id="PF00535"/>
    </source>
</evidence>
<evidence type="ECO:0000256" key="3">
    <source>
        <dbReference type="ARBA" id="ARBA00022679"/>
    </source>
</evidence>
<comment type="caution">
    <text evidence="6">The sequence shown here is derived from an EMBL/GenBank/DDBJ whole genome shotgun (WGS) entry which is preliminary data.</text>
</comment>
<dbReference type="PANTHER" id="PTHR43179">
    <property type="entry name" value="RHAMNOSYLTRANSFERASE WBBL"/>
    <property type="match status" value="1"/>
</dbReference>
<dbReference type="Gene3D" id="3.90.550.10">
    <property type="entry name" value="Spore Coat Polysaccharide Biosynthesis Protein SpsA, Chain A"/>
    <property type="match status" value="1"/>
</dbReference>
<dbReference type="InterPro" id="IPR029044">
    <property type="entry name" value="Nucleotide-diphossugar_trans"/>
</dbReference>
<reference evidence="6 7" key="1">
    <citation type="submission" date="2020-06" db="EMBL/GenBank/DDBJ databases">
        <title>Altererythrobacter lutimaris sp. nov., a marine bacterium isolated from a tidal flat.</title>
        <authorList>
            <person name="Kim D."/>
            <person name="Yoo Y."/>
            <person name="Kim J.-J."/>
        </authorList>
    </citation>
    <scope>NUCLEOTIDE SEQUENCE [LARGE SCALE GENOMIC DNA]</scope>
    <source>
        <strain evidence="6 7">JGD-16</strain>
    </source>
</reference>
<keyword evidence="4" id="KW-0472">Membrane</keyword>
<accession>A0A850HE80</accession>